<accession>A0A0C9UK75</accession>
<dbReference type="PANTHER" id="PTHR43611">
    <property type="entry name" value="ALPHA-D-GLUCOSE 1-PHOSPHATE PHOSPHATASE"/>
    <property type="match status" value="1"/>
</dbReference>
<sequence>MVSSLTLETSFVINRRKLKPTPSMSPEESTEIPYTSLIFDIDESLIYRNTFVADSLPISRLTFRRMCGSTTWSRRLQGILSEEEAFEKLAREFRLSVLAVTQAFQAARASVTIDERFLEILKTLEKRGVHLYGVTDMAAQEMDFVLSISPGLALAGFSKFLTCEDMSRPMLGWYRHVISEAGLQPQWTLYLDTRIENITAACSLGFQTTLVEDKEDLVRRLRRLCRETAIEKGWTYLRANKRKLFSHTSHGSFLLENFTQLLIWEATRDRSLVDIEEKLPVNFFKSSIYRPETEADNSWMEDFPADIDTTAVALSLFHTVDNETRERTLDKILKCRTPDGLIPVYFSDDHVRVDVGTCVNALTAFFCNSRGNDVPEVFEWVYDCLFHRVYTDGALNYTVEAFLYCLARFIYKIPSVRNRFESLFKERISERFGLHGDGIQLAMRLISGAVVGLDSPVDYDRLLDLQEENGSWAGYFFSTGRTGFLVGNNGLSTAIAINAIETSKELRQTGQVSLKFWDD</sequence>
<evidence type="ECO:0000313" key="2">
    <source>
        <dbReference type="Proteomes" id="UP000054279"/>
    </source>
</evidence>
<dbReference type="Gene3D" id="1.10.150.240">
    <property type="entry name" value="Putative phosphatase, domain 2"/>
    <property type="match status" value="1"/>
</dbReference>
<dbReference type="Gene3D" id="3.40.50.1000">
    <property type="entry name" value="HAD superfamily/HAD-like"/>
    <property type="match status" value="1"/>
</dbReference>
<dbReference type="InterPro" id="IPR023214">
    <property type="entry name" value="HAD_sf"/>
</dbReference>
<dbReference type="OrthoDB" id="2012566at2759"/>
<dbReference type="InterPro" id="IPR023198">
    <property type="entry name" value="PGP-like_dom2"/>
</dbReference>
<name>A0A0C9UK75_SPHS4</name>
<dbReference type="InterPro" id="IPR008930">
    <property type="entry name" value="Terpenoid_cyclase/PrenylTrfase"/>
</dbReference>
<proteinExistence type="predicted"/>
<dbReference type="EMBL" id="KN837190">
    <property type="protein sequence ID" value="KIJ35274.1"/>
    <property type="molecule type" value="Genomic_DNA"/>
</dbReference>
<dbReference type="InterPro" id="IPR036412">
    <property type="entry name" value="HAD-like_sf"/>
</dbReference>
<dbReference type="Proteomes" id="UP000054279">
    <property type="component" value="Unassembled WGS sequence"/>
</dbReference>
<reference evidence="1 2" key="1">
    <citation type="submission" date="2014-06" db="EMBL/GenBank/DDBJ databases">
        <title>Evolutionary Origins and Diversification of the Mycorrhizal Mutualists.</title>
        <authorList>
            <consortium name="DOE Joint Genome Institute"/>
            <consortium name="Mycorrhizal Genomics Consortium"/>
            <person name="Kohler A."/>
            <person name="Kuo A."/>
            <person name="Nagy L.G."/>
            <person name="Floudas D."/>
            <person name="Copeland A."/>
            <person name="Barry K.W."/>
            <person name="Cichocki N."/>
            <person name="Veneault-Fourrey C."/>
            <person name="LaButti K."/>
            <person name="Lindquist E.A."/>
            <person name="Lipzen A."/>
            <person name="Lundell T."/>
            <person name="Morin E."/>
            <person name="Murat C."/>
            <person name="Riley R."/>
            <person name="Ohm R."/>
            <person name="Sun H."/>
            <person name="Tunlid A."/>
            <person name="Henrissat B."/>
            <person name="Grigoriev I.V."/>
            <person name="Hibbett D.S."/>
            <person name="Martin F."/>
        </authorList>
    </citation>
    <scope>NUCLEOTIDE SEQUENCE [LARGE SCALE GENOMIC DNA]</scope>
    <source>
        <strain evidence="1 2">SS14</strain>
    </source>
</reference>
<protein>
    <submittedName>
        <fullName evidence="1">Uncharacterized protein</fullName>
    </submittedName>
</protein>
<keyword evidence="2" id="KW-1185">Reference proteome</keyword>
<dbReference type="HOGENOM" id="CLU_019989_1_0_1"/>
<dbReference type="SUPFAM" id="SSF48239">
    <property type="entry name" value="Terpenoid cyclases/Protein prenyltransferases"/>
    <property type="match status" value="1"/>
</dbReference>
<dbReference type="SUPFAM" id="SSF56784">
    <property type="entry name" value="HAD-like"/>
    <property type="match status" value="1"/>
</dbReference>
<evidence type="ECO:0000313" key="1">
    <source>
        <dbReference type="EMBL" id="KIJ35274.1"/>
    </source>
</evidence>
<organism evidence="1 2">
    <name type="scientific">Sphaerobolus stellatus (strain SS14)</name>
    <dbReference type="NCBI Taxonomy" id="990650"/>
    <lineage>
        <taxon>Eukaryota</taxon>
        <taxon>Fungi</taxon>
        <taxon>Dikarya</taxon>
        <taxon>Basidiomycota</taxon>
        <taxon>Agaricomycotina</taxon>
        <taxon>Agaricomycetes</taxon>
        <taxon>Phallomycetidae</taxon>
        <taxon>Geastrales</taxon>
        <taxon>Sphaerobolaceae</taxon>
        <taxon>Sphaerobolus</taxon>
    </lineage>
</organism>
<gene>
    <name evidence="1" type="ORF">M422DRAFT_212710</name>
</gene>
<dbReference type="AlphaFoldDB" id="A0A0C9UK75"/>
<dbReference type="PANTHER" id="PTHR43611:SF3">
    <property type="entry name" value="FLAVIN MONONUCLEOTIDE HYDROLASE 1, CHLOROPLATIC"/>
    <property type="match status" value="1"/>
</dbReference>